<proteinExistence type="predicted"/>
<reference evidence="1 2" key="1">
    <citation type="journal article" date="2020" name="ISME J.">
        <title>Uncovering the hidden diversity of litter-decomposition mechanisms in mushroom-forming fungi.</title>
        <authorList>
            <person name="Floudas D."/>
            <person name="Bentzer J."/>
            <person name="Ahren D."/>
            <person name="Johansson T."/>
            <person name="Persson P."/>
            <person name="Tunlid A."/>
        </authorList>
    </citation>
    <scope>NUCLEOTIDE SEQUENCE [LARGE SCALE GENOMIC DNA]</scope>
    <source>
        <strain evidence="1 2">CBS 661.87</strain>
    </source>
</reference>
<sequence length="211" mass="23605">MVAYLEAGGQALLPLSFVKAGIPVVPGPRSFWVVGDWHWRFVGVMSSGLLGVVRRSVRWSGFVFFEDSSHFDVSVPCRIRASHGRDLSTMVLGGLIIFYYVWEGCMAPRVAMTSKGVDVPPRWLNVELTDCGLISPLIEERRRLLASPEGYWSLEPRRGKTLDYHDGGLCSRDIAPFFTTPITSWLGRNLPVDKDDEHEWSSSVGESLPSY</sequence>
<comment type="caution">
    <text evidence="1">The sequence shown here is derived from an EMBL/GenBank/DDBJ whole genome shotgun (WGS) entry which is preliminary data.</text>
</comment>
<name>A0A8H5H2C5_9AGAR</name>
<dbReference type="Proteomes" id="UP000565441">
    <property type="component" value="Unassembled WGS sequence"/>
</dbReference>
<evidence type="ECO:0000313" key="1">
    <source>
        <dbReference type="EMBL" id="KAF5375514.1"/>
    </source>
</evidence>
<gene>
    <name evidence="1" type="ORF">D9615_009164</name>
</gene>
<keyword evidence="2" id="KW-1185">Reference proteome</keyword>
<dbReference type="AlphaFoldDB" id="A0A8H5H2C5"/>
<accession>A0A8H5H2C5</accession>
<protein>
    <submittedName>
        <fullName evidence="1">Uncharacterized protein</fullName>
    </submittedName>
</protein>
<organism evidence="1 2">
    <name type="scientific">Tricholomella constricta</name>
    <dbReference type="NCBI Taxonomy" id="117010"/>
    <lineage>
        <taxon>Eukaryota</taxon>
        <taxon>Fungi</taxon>
        <taxon>Dikarya</taxon>
        <taxon>Basidiomycota</taxon>
        <taxon>Agaricomycotina</taxon>
        <taxon>Agaricomycetes</taxon>
        <taxon>Agaricomycetidae</taxon>
        <taxon>Agaricales</taxon>
        <taxon>Tricholomatineae</taxon>
        <taxon>Lyophyllaceae</taxon>
        <taxon>Tricholomella</taxon>
    </lineage>
</organism>
<dbReference type="EMBL" id="JAACJP010000033">
    <property type="protein sequence ID" value="KAF5375514.1"/>
    <property type="molecule type" value="Genomic_DNA"/>
</dbReference>
<evidence type="ECO:0000313" key="2">
    <source>
        <dbReference type="Proteomes" id="UP000565441"/>
    </source>
</evidence>